<dbReference type="EMBL" id="KB870807">
    <property type="protein sequence ID" value="EOA32463.1"/>
    <property type="molecule type" value="Genomic_DNA"/>
</dbReference>
<sequence length="373" mass="42506">MKMSNLPKDLVEEILSRVPLIYLGALRSTCKSWNALSKTRSFVDKHINKAAISGEKQFLMITQFNVRLLGASLDTSENNNVDLSIQQKAKITSRGKPAADVFYKAKVIHCNGVFLGVQGNMLVVWNPYWGQTKWILARPPHDLPNMQEQYALGYDKSSCSHKILRLLGITVKCLDIYDLSAKSWKIPDGTLEHDVEYMRDGVSLKGDTYWYAFDKGSRDAYLFAFDFTREIFGPRLPLPFNKVPMPLNEGYATLSAVKEEKLAVLLHLGVTMYIWVTNKIEPDEVSWSIFLKLNMQPSVRYHYDLFLIDEEKKVAVVFWKDGPAWFQVKPTYDGAYITGENGYVKSVNLGKSPNTLELSRRLCSYVPSSMKIM</sequence>
<reference evidence="3" key="1">
    <citation type="journal article" date="2013" name="Nat. Genet.">
        <title>The Capsella rubella genome and the genomic consequences of rapid mating system evolution.</title>
        <authorList>
            <person name="Slotte T."/>
            <person name="Hazzouri K.M."/>
            <person name="Agren J.A."/>
            <person name="Koenig D."/>
            <person name="Maumus F."/>
            <person name="Guo Y.L."/>
            <person name="Steige K."/>
            <person name="Platts A.E."/>
            <person name="Escobar J.S."/>
            <person name="Newman L.K."/>
            <person name="Wang W."/>
            <person name="Mandakova T."/>
            <person name="Vello E."/>
            <person name="Smith L.M."/>
            <person name="Henz S.R."/>
            <person name="Steffen J."/>
            <person name="Takuno S."/>
            <person name="Brandvain Y."/>
            <person name="Coop G."/>
            <person name="Andolfatto P."/>
            <person name="Hu T.T."/>
            <person name="Blanchette M."/>
            <person name="Clark R.M."/>
            <person name="Quesneville H."/>
            <person name="Nordborg M."/>
            <person name="Gaut B.S."/>
            <person name="Lysak M.A."/>
            <person name="Jenkins J."/>
            <person name="Grimwood J."/>
            <person name="Chapman J."/>
            <person name="Prochnik S."/>
            <person name="Shu S."/>
            <person name="Rokhsar D."/>
            <person name="Schmutz J."/>
            <person name="Weigel D."/>
            <person name="Wright S.I."/>
        </authorList>
    </citation>
    <scope>NUCLEOTIDE SEQUENCE [LARGE SCALE GENOMIC DNA]</scope>
    <source>
        <strain evidence="3">cv. Monte Gargano</strain>
    </source>
</reference>
<dbReference type="PANTHER" id="PTHR31672:SF10">
    <property type="entry name" value="F-BOX DOMAIN-CONTAINING PROTEIN"/>
    <property type="match status" value="1"/>
</dbReference>
<dbReference type="CDD" id="cd22157">
    <property type="entry name" value="F-box_AtFBW1-like"/>
    <property type="match status" value="1"/>
</dbReference>
<dbReference type="Pfam" id="PF00646">
    <property type="entry name" value="F-box"/>
    <property type="match status" value="1"/>
</dbReference>
<evidence type="ECO:0000313" key="2">
    <source>
        <dbReference type="EMBL" id="EOA32463.1"/>
    </source>
</evidence>
<evidence type="ECO:0000313" key="3">
    <source>
        <dbReference type="Proteomes" id="UP000029121"/>
    </source>
</evidence>
<protein>
    <recommendedName>
        <fullName evidence="1">F-box domain-containing protein</fullName>
    </recommendedName>
</protein>
<dbReference type="InterPro" id="IPR006527">
    <property type="entry name" value="F-box-assoc_dom_typ1"/>
</dbReference>
<dbReference type="InterPro" id="IPR017451">
    <property type="entry name" value="F-box-assoc_interact_dom"/>
</dbReference>
<proteinExistence type="predicted"/>
<dbReference type="AlphaFoldDB" id="R0I7M5"/>
<dbReference type="SMART" id="SM00256">
    <property type="entry name" value="FBOX"/>
    <property type="match status" value="1"/>
</dbReference>
<dbReference type="NCBIfam" id="TIGR01640">
    <property type="entry name" value="F_box_assoc_1"/>
    <property type="match status" value="1"/>
</dbReference>
<gene>
    <name evidence="2" type="ORF">CARUB_v10015740mg</name>
</gene>
<dbReference type="Pfam" id="PF07734">
    <property type="entry name" value="FBA_1"/>
    <property type="match status" value="1"/>
</dbReference>
<dbReference type="OrthoDB" id="1113282at2759"/>
<dbReference type="KEGG" id="crb:17892730"/>
<evidence type="ECO:0000259" key="1">
    <source>
        <dbReference type="PROSITE" id="PS50181"/>
    </source>
</evidence>
<dbReference type="InterPro" id="IPR001810">
    <property type="entry name" value="F-box_dom"/>
</dbReference>
<dbReference type="PROSITE" id="PS50181">
    <property type="entry name" value="FBOX"/>
    <property type="match status" value="1"/>
</dbReference>
<feature type="domain" description="F-box" evidence="1">
    <location>
        <begin position="1"/>
        <end position="46"/>
    </location>
</feature>
<dbReference type="PANTHER" id="PTHR31672">
    <property type="entry name" value="BNACNNG10540D PROTEIN"/>
    <property type="match status" value="1"/>
</dbReference>
<name>R0I7M5_9BRAS</name>
<accession>R0I7M5</accession>
<organism evidence="2 3">
    <name type="scientific">Capsella rubella</name>
    <dbReference type="NCBI Taxonomy" id="81985"/>
    <lineage>
        <taxon>Eukaryota</taxon>
        <taxon>Viridiplantae</taxon>
        <taxon>Streptophyta</taxon>
        <taxon>Embryophyta</taxon>
        <taxon>Tracheophyta</taxon>
        <taxon>Spermatophyta</taxon>
        <taxon>Magnoliopsida</taxon>
        <taxon>eudicotyledons</taxon>
        <taxon>Gunneridae</taxon>
        <taxon>Pentapetalae</taxon>
        <taxon>rosids</taxon>
        <taxon>malvids</taxon>
        <taxon>Brassicales</taxon>
        <taxon>Brassicaceae</taxon>
        <taxon>Camelineae</taxon>
        <taxon>Capsella</taxon>
    </lineage>
</organism>
<dbReference type="InterPro" id="IPR036047">
    <property type="entry name" value="F-box-like_dom_sf"/>
</dbReference>
<dbReference type="SUPFAM" id="SSF81383">
    <property type="entry name" value="F-box domain"/>
    <property type="match status" value="1"/>
</dbReference>
<keyword evidence="3" id="KW-1185">Reference proteome</keyword>
<dbReference type="Proteomes" id="UP000029121">
    <property type="component" value="Unassembled WGS sequence"/>
</dbReference>
<dbReference type="InterPro" id="IPR050796">
    <property type="entry name" value="SCF_F-box_component"/>
</dbReference>
<dbReference type="Gene3D" id="1.20.1280.50">
    <property type="match status" value="1"/>
</dbReference>